<dbReference type="AlphaFoldDB" id="A0A7T8QW86"/>
<accession>A0A7T8QW86</accession>
<dbReference type="Pfam" id="PF01359">
    <property type="entry name" value="Transposase_1"/>
    <property type="match status" value="1"/>
</dbReference>
<dbReference type="InterPro" id="IPR036397">
    <property type="entry name" value="RNaseH_sf"/>
</dbReference>
<dbReference type="GO" id="GO:0003676">
    <property type="term" value="F:nucleic acid binding"/>
    <property type="evidence" value="ECO:0007669"/>
    <property type="project" value="InterPro"/>
</dbReference>
<evidence type="ECO:0000313" key="1">
    <source>
        <dbReference type="EMBL" id="QQP57394.1"/>
    </source>
</evidence>
<dbReference type="Gene3D" id="3.30.420.10">
    <property type="entry name" value="Ribonuclease H-like superfamily/Ribonuclease H"/>
    <property type="match status" value="1"/>
</dbReference>
<protein>
    <submittedName>
        <fullName evidence="1">Mariner transposase</fullName>
    </submittedName>
</protein>
<gene>
    <name evidence="1" type="ORF">FKW44_002367</name>
</gene>
<dbReference type="InterPro" id="IPR052709">
    <property type="entry name" value="Transposase-MT_Hybrid"/>
</dbReference>
<evidence type="ECO:0000313" key="2">
    <source>
        <dbReference type="Proteomes" id="UP000595437"/>
    </source>
</evidence>
<proteinExistence type="predicted"/>
<dbReference type="PANTHER" id="PTHR46060">
    <property type="entry name" value="MARINER MOS1 TRANSPOSASE-LIKE PROTEIN"/>
    <property type="match status" value="1"/>
</dbReference>
<feature type="non-terminal residue" evidence="1">
    <location>
        <position position="1"/>
    </location>
</feature>
<dbReference type="OrthoDB" id="10017160at2759"/>
<dbReference type="EMBL" id="CP045891">
    <property type="protein sequence ID" value="QQP57394.1"/>
    <property type="molecule type" value="Genomic_DNA"/>
</dbReference>
<dbReference type="Proteomes" id="UP000595437">
    <property type="component" value="Chromosome 2"/>
</dbReference>
<keyword evidence="2" id="KW-1185">Reference proteome</keyword>
<sequence>KAKVGLSANKVMATVFWDARGVIHIDYLQKGRTMNGEYYTSLLDRFNEDLKKKRPPLAKKKVLFHQESIHVLFPWRNFTNYAMNCSLIRRILQI</sequence>
<reference evidence="2" key="1">
    <citation type="submission" date="2021-01" db="EMBL/GenBank/DDBJ databases">
        <title>Caligus Genome Assembly.</title>
        <authorList>
            <person name="Gallardo-Escarate C."/>
        </authorList>
    </citation>
    <scope>NUCLEOTIDE SEQUENCE [LARGE SCALE GENOMIC DNA]</scope>
</reference>
<organism evidence="1 2">
    <name type="scientific">Caligus rogercresseyi</name>
    <name type="common">Sea louse</name>
    <dbReference type="NCBI Taxonomy" id="217165"/>
    <lineage>
        <taxon>Eukaryota</taxon>
        <taxon>Metazoa</taxon>
        <taxon>Ecdysozoa</taxon>
        <taxon>Arthropoda</taxon>
        <taxon>Crustacea</taxon>
        <taxon>Multicrustacea</taxon>
        <taxon>Hexanauplia</taxon>
        <taxon>Copepoda</taxon>
        <taxon>Siphonostomatoida</taxon>
        <taxon>Caligidae</taxon>
        <taxon>Caligus</taxon>
    </lineage>
</organism>
<name>A0A7T8QW86_CALRO</name>
<dbReference type="PANTHER" id="PTHR46060:SF1">
    <property type="entry name" value="MARINER MOS1 TRANSPOSASE-LIKE PROTEIN"/>
    <property type="match status" value="1"/>
</dbReference>
<dbReference type="InterPro" id="IPR001888">
    <property type="entry name" value="Transposase_1"/>
</dbReference>